<accession>A0A0F8Y600</accession>
<dbReference type="AlphaFoldDB" id="A0A0F8Y600"/>
<gene>
    <name evidence="1" type="ORF">LCGC14_2860630</name>
</gene>
<proteinExistence type="predicted"/>
<reference evidence="1" key="1">
    <citation type="journal article" date="2015" name="Nature">
        <title>Complex archaea that bridge the gap between prokaryotes and eukaryotes.</title>
        <authorList>
            <person name="Spang A."/>
            <person name="Saw J.H."/>
            <person name="Jorgensen S.L."/>
            <person name="Zaremba-Niedzwiedzka K."/>
            <person name="Martijn J."/>
            <person name="Lind A.E."/>
            <person name="van Eijk R."/>
            <person name="Schleper C."/>
            <person name="Guy L."/>
            <person name="Ettema T.J."/>
        </authorList>
    </citation>
    <scope>NUCLEOTIDE SEQUENCE</scope>
</reference>
<comment type="caution">
    <text evidence="1">The sequence shown here is derived from an EMBL/GenBank/DDBJ whole genome shotgun (WGS) entry which is preliminary data.</text>
</comment>
<dbReference type="EMBL" id="LAZR01055275">
    <property type="protein sequence ID" value="KKK76738.1"/>
    <property type="molecule type" value="Genomic_DNA"/>
</dbReference>
<evidence type="ECO:0000313" key="1">
    <source>
        <dbReference type="EMBL" id="KKK76738.1"/>
    </source>
</evidence>
<sequence length="72" mass="8187">MNHRELIKELAKALVQLCTAILREVNADPNLFLGKEMDEALRQVQVALEKTKLIEDCIPIEDAYEVVLDEGH</sequence>
<protein>
    <submittedName>
        <fullName evidence="1">Uncharacterized protein</fullName>
    </submittedName>
</protein>
<organism evidence="1">
    <name type="scientific">marine sediment metagenome</name>
    <dbReference type="NCBI Taxonomy" id="412755"/>
    <lineage>
        <taxon>unclassified sequences</taxon>
        <taxon>metagenomes</taxon>
        <taxon>ecological metagenomes</taxon>
    </lineage>
</organism>
<name>A0A0F8Y600_9ZZZZ</name>